<organism evidence="1">
    <name type="scientific">hydrothermal vent metagenome</name>
    <dbReference type="NCBI Taxonomy" id="652676"/>
    <lineage>
        <taxon>unclassified sequences</taxon>
        <taxon>metagenomes</taxon>
        <taxon>ecological metagenomes</taxon>
    </lineage>
</organism>
<proteinExistence type="predicted"/>
<sequence>GQHLYGLHLYGLHFSGNFMLNRVSS</sequence>
<gene>
    <name evidence="1" type="ORF">MNBD_GAMMA10-276</name>
</gene>
<dbReference type="EMBL" id="UOFJ01000505">
    <property type="protein sequence ID" value="VAW70218.1"/>
    <property type="molecule type" value="Genomic_DNA"/>
</dbReference>
<evidence type="ECO:0000313" key="1">
    <source>
        <dbReference type="EMBL" id="VAW70218.1"/>
    </source>
</evidence>
<feature type="non-terminal residue" evidence="1">
    <location>
        <position position="1"/>
    </location>
</feature>
<name>A0A3B0XPS6_9ZZZZ</name>
<accession>A0A3B0XPS6</accession>
<protein>
    <submittedName>
        <fullName evidence="1">Uncharacterized protein</fullName>
    </submittedName>
</protein>
<dbReference type="AlphaFoldDB" id="A0A3B0XPS6"/>
<reference evidence="1" key="1">
    <citation type="submission" date="2018-06" db="EMBL/GenBank/DDBJ databases">
        <authorList>
            <person name="Zhirakovskaya E."/>
        </authorList>
    </citation>
    <scope>NUCLEOTIDE SEQUENCE</scope>
</reference>